<feature type="region of interest" description="Disordered" evidence="6">
    <location>
        <begin position="754"/>
        <end position="790"/>
    </location>
</feature>
<feature type="domain" description="Chitin-binding type-2" evidence="7">
    <location>
        <begin position="1506"/>
        <end position="1552"/>
    </location>
</feature>
<name>A0A8X6J1X3_TRICU</name>
<protein>
    <submittedName>
        <fullName evidence="8">Chondroitin proteoglycan 2</fullName>
    </submittedName>
</protein>
<keyword evidence="9" id="KW-1185">Reference proteome</keyword>
<evidence type="ECO:0000256" key="6">
    <source>
        <dbReference type="SAM" id="MobiDB-lite"/>
    </source>
</evidence>
<feature type="domain" description="Chitin-binding type-2" evidence="7">
    <location>
        <begin position="1624"/>
        <end position="1679"/>
    </location>
</feature>
<evidence type="ECO:0000259" key="7">
    <source>
        <dbReference type="PROSITE" id="PS50940"/>
    </source>
</evidence>
<dbReference type="Proteomes" id="UP000887116">
    <property type="component" value="Unassembled WGS sequence"/>
</dbReference>
<feature type="compositionally biased region" description="Polar residues" evidence="6">
    <location>
        <begin position="1359"/>
        <end position="1371"/>
    </location>
</feature>
<keyword evidence="2" id="KW-0732">Signal</keyword>
<sequence>MTSITKGAERLKETSKQHGVSSSVINRQCRAGVCDDRPDCPRTSCSCIYPSKVDCTVYYQCVQGKPVQHKCSQGLLFNADTLTCDYDFNVNCSLGLSTSSIDSSSTSLPTTRTTLKPQSTAINDDETTSQSPDTSEELTTKASTRDITETNFTDNVYTSTSEEISIMPTRTTNSEPPNASRESTNSNFSDITSENSHSEVPNTASETTNSEFPNTSSETTNSKFPSTSREITNSEIPSTSSEVTNSELPNTSSKTTNSELPNTSSETKNSELPNTSSETTNSELPSTSSEATNSELPSTSSEATNSELPNTSSETTNSELPSTSSETTNSELPSTSSETTNSELPNTSSEITNSELPNTPSETINSELPDTSSETTNSELPSTSSEATNSEFPDTSRETTNSKFSEITIKTTLSELPYTTNSKFPEITSEKTHSEVPDTSSKTTHSKFPEITTETTHSEFPDTVSDRNNTKSISTPTETIEPKNPDIITGATDSDNFVTSPEIPFTTKDIVSPIVTNDASTDTIEYTSVATNSGNISTDSLYTTIVPKKETTITSSDGSPNPFTEISTEHTIETLSTRNIPPEIATTKQPSNWTCSSRFGLFPDPEDCNKYYHCSQWEPVHENCDSGLHFNPVKMLCDWPDRAGCDSSTSSASTEHSQYTEQTNFTEISTKHFSTENILNETTYSESIITDFSSTTDKVFTTSDIIHTETIVTTSEFPQTNRSPNSEMTVSREISTIVSYTPTETSSSITITTSDITTTSERELSSETTSSQAKTTSSDIATGSEQVSTETDITLLPKTETISVDTSTGSEQVSTEKQITLLPTAKTTSDDSSSDSSPIATEIETILPTTVTSTSSEISTETVQIELSTSTMTSDEDSTNPDHVSTQISTSPPTDMTSDEISTEKEPTPTTDIMTTADSGPSSSGSISTEKEATSTLTSSDDINTNSNFSSTMVQTTTFTIKDITAAENASTVSTNTTTRIEPTSKYSSTATTFTTENNYSTTTIELSTDDAIKTTTAENKTTNDGTNFTCPTRFGIYPDPKNCNKFYHCSHWIEYHKTCPSNLHFNPVLQVCDWPYRAGCERSSSTTILVESTTTSKPVTDNDTYCDCDSCELPIPEDCNSYILCIDRKAIPISCGSELNFNPMTGTCDWEENVQCEKNIQCPEPTGRFPYPHSCTHFMDCKNSEMGIKKCPEGMAYDEAAETCSWSGSCEGNKTSTETPTSATYKDTTIVTTSEAFSDYTETTRLSTSPEISTSTKQDNTSTLYPSSFETTTEETLTTSFTATDIRTSTNNVDDLSTKLSSPPTDEETTTNVYSSINTEITTSDHPFTIMTRTSSKEDDISTTILPPTTKTLTDPDNGNTTSEHPTEFSTSVTKFTTSETVTNATLPESSTNSISETLLKSTPQNVSIASTHGTTTTSSSNFMCPSRFGLFPDPEDCFRFYHCSQWKPHHKWCPSGLHFNPELQVCDWPYRAGCGEPSKTTTTDTSQGKEDNNFNQTCDCECCFYPNKEDCSKYMLCLDGVLHKGQCAEGLLFDSTSDNCDLADRVKCPLSSVCVSPSGTYPHPSNCSVFYRCDNGRPFLEECLNGKHFSVAGEKCVEPCEAKCDQSLDCVPTVPPPGVSDSSICIEDDGLYPSKNDCSAFYQCAEGYAYFVRCPDGLHFNVEYGVCEPPCDAKCDLELDCPLSSVQVQSKSFEILTFSCPRPNGLFPAPQDCSSYYLCSRGKEHLLHCPPGLHYSGLDETCESPCKAQCSKNIECPHPVLPKNREVTPKPLLILPIELQCKSSNGKFSNLNDCASFYKCSDGRARLEFCSSGLHFDPEDKECKSPCVAGCDTSLECPTEIPRAKANCSCENCFLPDSTDCSAYYFCSQNYLTKGYCPYGTLFDRQTGQCQNQSNVICEAIGDPALCEEPYGIFSYPGHCKKFVYCIDSVAHIQDCEDSLEFDPEIRTCTNPKGYCGLITKDPLCETAEGLSAHQANCSQFYQCENWTAYLKSCPAPLIFNAVDQVCDWPHNFQCNVSKSLASNSVQDNEINNSSLPSNKASLHRENSTGEVCQAVPGVICPCACRVTTYDDCNSFYHCRGDGKACKKFCPRGLYFNKKTMVCDRPQNIECRDFFFTTLKMMKSWNADKIQEAALFRPIK</sequence>
<feature type="domain" description="Chitin-binding type-2" evidence="7">
    <location>
        <begin position="1114"/>
        <end position="1159"/>
    </location>
</feature>
<feature type="region of interest" description="Disordered" evidence="6">
    <location>
        <begin position="455"/>
        <end position="488"/>
    </location>
</feature>
<keyword evidence="3" id="KW-0677">Repeat</keyword>
<gene>
    <name evidence="8" type="primary">X975_18874</name>
    <name evidence="8" type="ORF">TNCT_259531</name>
</gene>
<feature type="compositionally biased region" description="Low complexity" evidence="6">
    <location>
        <begin position="99"/>
        <end position="115"/>
    </location>
</feature>
<feature type="region of interest" description="Disordered" evidence="6">
    <location>
        <begin position="850"/>
        <end position="940"/>
    </location>
</feature>
<feature type="compositionally biased region" description="Polar residues" evidence="6">
    <location>
        <begin position="804"/>
        <end position="818"/>
    </location>
</feature>
<feature type="domain" description="Chitin-binding type-2" evidence="7">
    <location>
        <begin position="1553"/>
        <end position="1608"/>
    </location>
</feature>
<keyword evidence="5" id="KW-0325">Glycoprotein</keyword>
<feature type="domain" description="Chitin-binding type-2" evidence="7">
    <location>
        <begin position="1160"/>
        <end position="1213"/>
    </location>
</feature>
<feature type="domain" description="Chitin-binding type-2" evidence="7">
    <location>
        <begin position="1028"/>
        <end position="1083"/>
    </location>
</feature>
<evidence type="ECO:0000256" key="1">
    <source>
        <dbReference type="ARBA" id="ARBA00022669"/>
    </source>
</evidence>
<feature type="compositionally biased region" description="Polar residues" evidence="6">
    <location>
        <begin position="772"/>
        <end position="790"/>
    </location>
</feature>
<feature type="domain" description="Chitin-binding type-2" evidence="7">
    <location>
        <begin position="1423"/>
        <end position="1478"/>
    </location>
</feature>
<dbReference type="OrthoDB" id="6419672at2759"/>
<dbReference type="InterPro" id="IPR002557">
    <property type="entry name" value="Chitin-bd_dom"/>
</dbReference>
<feature type="region of interest" description="Disordered" evidence="6">
    <location>
        <begin position="428"/>
        <end position="447"/>
    </location>
</feature>
<accession>A0A8X6J1X3</accession>
<feature type="region of interest" description="Disordered" evidence="6">
    <location>
        <begin position="804"/>
        <end position="838"/>
    </location>
</feature>
<comment type="caution">
    <text evidence="8">The sequence shown here is derived from an EMBL/GenBank/DDBJ whole genome shotgun (WGS) entry which is preliminary data.</text>
</comment>
<dbReference type="GO" id="GO:0008061">
    <property type="term" value="F:chitin binding"/>
    <property type="evidence" value="ECO:0007669"/>
    <property type="project" value="UniProtKB-KW"/>
</dbReference>
<feature type="domain" description="Chitin-binding type-2" evidence="7">
    <location>
        <begin position="37"/>
        <end position="94"/>
    </location>
</feature>
<feature type="compositionally biased region" description="Basic and acidic residues" evidence="6">
    <location>
        <begin position="456"/>
        <end position="469"/>
    </location>
</feature>
<feature type="compositionally biased region" description="Low complexity" evidence="6">
    <location>
        <begin position="850"/>
        <end position="873"/>
    </location>
</feature>
<dbReference type="SMART" id="SM00494">
    <property type="entry name" value="ChtBD2"/>
    <property type="match status" value="15"/>
</dbReference>
<dbReference type="PANTHER" id="PTHR23301">
    <property type="entry name" value="CHITIN BINDING PERITROPHIN-A"/>
    <property type="match status" value="1"/>
</dbReference>
<dbReference type="Pfam" id="PF01607">
    <property type="entry name" value="CBM_14"/>
    <property type="match status" value="15"/>
</dbReference>
<feature type="domain" description="Chitin-binding type-2" evidence="7">
    <location>
        <begin position="1780"/>
        <end position="1835"/>
    </location>
</feature>
<dbReference type="PROSITE" id="PS50940">
    <property type="entry name" value="CHIT_BIND_II"/>
    <property type="match status" value="15"/>
</dbReference>
<feature type="region of interest" description="Disordered" evidence="6">
    <location>
        <begin position="1336"/>
        <end position="1371"/>
    </location>
</feature>
<feature type="compositionally biased region" description="Low complexity" evidence="6">
    <location>
        <begin position="1344"/>
        <end position="1358"/>
    </location>
</feature>
<evidence type="ECO:0000256" key="3">
    <source>
        <dbReference type="ARBA" id="ARBA00022737"/>
    </source>
</evidence>
<feature type="compositionally biased region" description="Polar residues" evidence="6">
    <location>
        <begin position="149"/>
        <end position="408"/>
    </location>
</feature>
<feature type="domain" description="Chitin-binding type-2" evidence="7">
    <location>
        <begin position="1699"/>
        <end position="1754"/>
    </location>
</feature>
<dbReference type="GO" id="GO:0005576">
    <property type="term" value="C:extracellular region"/>
    <property type="evidence" value="ECO:0007669"/>
    <property type="project" value="InterPro"/>
</dbReference>
<feature type="compositionally biased region" description="Low complexity" evidence="6">
    <location>
        <begin position="919"/>
        <end position="928"/>
    </location>
</feature>
<feature type="region of interest" description="Disordered" evidence="6">
    <location>
        <begin position="1242"/>
        <end position="1267"/>
    </location>
</feature>
<dbReference type="Gene3D" id="2.170.140.10">
    <property type="entry name" value="Chitin binding domain"/>
    <property type="match status" value="15"/>
</dbReference>
<keyword evidence="4" id="KW-1015">Disulfide bond</keyword>
<dbReference type="SUPFAM" id="SSF57625">
    <property type="entry name" value="Invertebrate chitin-binding proteins"/>
    <property type="match status" value="15"/>
</dbReference>
<evidence type="ECO:0000256" key="4">
    <source>
        <dbReference type="ARBA" id="ARBA00023157"/>
    </source>
</evidence>
<evidence type="ECO:0000313" key="8">
    <source>
        <dbReference type="EMBL" id="GFR16365.1"/>
    </source>
</evidence>
<feature type="compositionally biased region" description="Polar residues" evidence="6">
    <location>
        <begin position="908"/>
        <end position="918"/>
    </location>
</feature>
<evidence type="ECO:0000256" key="5">
    <source>
        <dbReference type="ARBA" id="ARBA00023180"/>
    </source>
</evidence>
<dbReference type="PANTHER" id="PTHR23301:SF0">
    <property type="entry name" value="CHITIN-BINDING TYPE-2 DOMAIN-CONTAINING PROTEIN-RELATED"/>
    <property type="match status" value="1"/>
</dbReference>
<feature type="compositionally biased region" description="Polar residues" evidence="6">
    <location>
        <begin position="881"/>
        <end position="900"/>
    </location>
</feature>
<feature type="domain" description="Chitin-binding type-2" evidence="7">
    <location>
        <begin position="1906"/>
        <end position="1960"/>
    </location>
</feature>
<dbReference type="InterPro" id="IPR036508">
    <property type="entry name" value="Chitin-bd_dom_sf"/>
</dbReference>
<proteinExistence type="predicted"/>
<evidence type="ECO:0000256" key="2">
    <source>
        <dbReference type="ARBA" id="ARBA00022729"/>
    </source>
</evidence>
<dbReference type="EMBL" id="BMAO01027378">
    <property type="protein sequence ID" value="GFR16365.1"/>
    <property type="molecule type" value="Genomic_DNA"/>
</dbReference>
<feature type="domain" description="Chitin-binding type-2" evidence="7">
    <location>
        <begin position="592"/>
        <end position="647"/>
    </location>
</feature>
<feature type="compositionally biased region" description="Polar residues" evidence="6">
    <location>
        <begin position="116"/>
        <end position="133"/>
    </location>
</feature>
<feature type="region of interest" description="Disordered" evidence="6">
    <location>
        <begin position="99"/>
        <end position="408"/>
    </location>
</feature>
<organism evidence="8 9">
    <name type="scientific">Trichonephila clavata</name>
    <name type="common">Joro spider</name>
    <name type="synonym">Nephila clavata</name>
    <dbReference type="NCBI Taxonomy" id="2740835"/>
    <lineage>
        <taxon>Eukaryota</taxon>
        <taxon>Metazoa</taxon>
        <taxon>Ecdysozoa</taxon>
        <taxon>Arthropoda</taxon>
        <taxon>Chelicerata</taxon>
        <taxon>Arachnida</taxon>
        <taxon>Araneae</taxon>
        <taxon>Araneomorphae</taxon>
        <taxon>Entelegynae</taxon>
        <taxon>Araneoidea</taxon>
        <taxon>Nephilidae</taxon>
        <taxon>Trichonephila</taxon>
    </lineage>
</organism>
<dbReference type="InterPro" id="IPR051940">
    <property type="entry name" value="Chitin_bind-dev_reg"/>
</dbReference>
<reference evidence="8" key="1">
    <citation type="submission" date="2020-07" db="EMBL/GenBank/DDBJ databases">
        <title>Multicomponent nature underlies the extraordinary mechanical properties of spider dragline silk.</title>
        <authorList>
            <person name="Kono N."/>
            <person name="Nakamura H."/>
            <person name="Mori M."/>
            <person name="Yoshida Y."/>
            <person name="Ohtoshi R."/>
            <person name="Malay A.D."/>
            <person name="Moran D.A.P."/>
            <person name="Tomita M."/>
            <person name="Numata K."/>
            <person name="Arakawa K."/>
        </authorList>
    </citation>
    <scope>NUCLEOTIDE SEQUENCE</scope>
</reference>
<evidence type="ECO:0000313" key="9">
    <source>
        <dbReference type="Proteomes" id="UP000887116"/>
    </source>
</evidence>
<keyword evidence="1" id="KW-0147">Chitin-binding</keyword>
<feature type="domain" description="Chitin-binding type-2" evidence="7">
    <location>
        <begin position="1964"/>
        <end position="2019"/>
    </location>
</feature>
<feature type="domain" description="Chitin-binding type-2" evidence="7">
    <location>
        <begin position="1856"/>
        <end position="1902"/>
    </location>
</feature>
<feature type="domain" description="Chitin-binding type-2" evidence="7">
    <location>
        <begin position="2074"/>
        <end position="2115"/>
    </location>
</feature>